<organism evidence="4 5">
    <name type="scientific">Burkholderia pseudomallei (strain 1106a)</name>
    <dbReference type="NCBI Taxonomy" id="357348"/>
    <lineage>
        <taxon>Bacteria</taxon>
        <taxon>Pseudomonadati</taxon>
        <taxon>Pseudomonadota</taxon>
        <taxon>Betaproteobacteria</taxon>
        <taxon>Burkholderiales</taxon>
        <taxon>Burkholderiaceae</taxon>
        <taxon>Burkholderia</taxon>
        <taxon>pseudomallei group</taxon>
    </lineage>
</organism>
<dbReference type="SUPFAM" id="SSF54631">
    <property type="entry name" value="CBS-domain pair"/>
    <property type="match status" value="1"/>
</dbReference>
<dbReference type="PANTHER" id="PTHR43080">
    <property type="entry name" value="CBS DOMAIN-CONTAINING PROTEIN CBSX3, MITOCHONDRIAL"/>
    <property type="match status" value="1"/>
</dbReference>
<dbReference type="SMART" id="SM00116">
    <property type="entry name" value="CBS"/>
    <property type="match status" value="2"/>
</dbReference>
<dbReference type="Gene3D" id="3.10.580.10">
    <property type="entry name" value="CBS-domain"/>
    <property type="match status" value="1"/>
</dbReference>
<accession>A3P9W0</accession>
<dbReference type="KEGG" id="bpl:BURPS1106A_A3091"/>
<dbReference type="CDD" id="cd17775">
    <property type="entry name" value="CBS_pair_bact_arch"/>
    <property type="match status" value="1"/>
</dbReference>
<protein>
    <submittedName>
        <fullName evidence="4">CBS domain protein</fullName>
    </submittedName>
</protein>
<evidence type="ECO:0000256" key="2">
    <source>
        <dbReference type="PROSITE-ProRule" id="PRU00703"/>
    </source>
</evidence>
<feature type="domain" description="CBS" evidence="3">
    <location>
        <begin position="218"/>
        <end position="277"/>
    </location>
</feature>
<dbReference type="PANTHER" id="PTHR43080:SF2">
    <property type="entry name" value="CBS DOMAIN-CONTAINING PROTEIN"/>
    <property type="match status" value="1"/>
</dbReference>
<name>A3P9W0_BURP0</name>
<gene>
    <name evidence="4" type="ordered locus">BURPS1106A_A3091</name>
</gene>
<dbReference type="InterPro" id="IPR051257">
    <property type="entry name" value="Diverse_CBS-Domain"/>
</dbReference>
<reference evidence="5" key="1">
    <citation type="submission" date="2007-02" db="EMBL/GenBank/DDBJ databases">
        <authorList>
            <person name="DeShazer D."/>
            <person name="Woods D.E."/>
            <person name="Nierman W.C."/>
        </authorList>
    </citation>
    <scope>NUCLEOTIDE SEQUENCE [LARGE SCALE GENOMIC DNA]</scope>
    <source>
        <strain evidence="5">1106a</strain>
    </source>
</reference>
<evidence type="ECO:0000313" key="5">
    <source>
        <dbReference type="Proteomes" id="UP000006738"/>
    </source>
</evidence>
<dbReference type="AlphaFoldDB" id="A3P9W0"/>
<feature type="domain" description="CBS" evidence="3">
    <location>
        <begin position="149"/>
        <end position="209"/>
    </location>
</feature>
<keyword evidence="1 2" id="KW-0129">CBS domain</keyword>
<evidence type="ECO:0000259" key="3">
    <source>
        <dbReference type="PROSITE" id="PS51371"/>
    </source>
</evidence>
<dbReference type="HOGENOM" id="CLU_955394_0_0_4"/>
<dbReference type="Proteomes" id="UP000006738">
    <property type="component" value="Chromosome II"/>
</dbReference>
<evidence type="ECO:0000256" key="1">
    <source>
        <dbReference type="ARBA" id="ARBA00023122"/>
    </source>
</evidence>
<evidence type="ECO:0000313" key="4">
    <source>
        <dbReference type="EMBL" id="ABN94863.1"/>
    </source>
</evidence>
<dbReference type="PROSITE" id="PS51371">
    <property type="entry name" value="CBS"/>
    <property type="match status" value="2"/>
</dbReference>
<sequence length="291" mass="30756">MEWRAAPARERVRSPTIASARRAALIRIKRRARPAAPTCIGMAAGCVCVAGNELARSLRSGAVRFRPRAAAHGPAGAAAWAVRGGDAAREAASAFCGGGNPEPGSGKQKAAKPKAAKSACAGAIAAPIRDARTHLVHERRPIVNAAEICTREVVACRRTDTVLDAAHLMRDRHVGDLIVVDDAGHAHAPVGMLTDRDIVLSLIAKEVDPAALFVGEIMSAPAAVVHEHDSLWTIAQRMRLTGVRRMPVVNADGALVGMVSVDDLLASVAALFDEIASISRRQIHFEEKARD</sequence>
<dbReference type="InterPro" id="IPR046342">
    <property type="entry name" value="CBS_dom_sf"/>
</dbReference>
<dbReference type="InterPro" id="IPR000644">
    <property type="entry name" value="CBS_dom"/>
</dbReference>
<proteinExistence type="predicted"/>
<dbReference type="Pfam" id="PF00571">
    <property type="entry name" value="CBS"/>
    <property type="match status" value="2"/>
</dbReference>
<dbReference type="EMBL" id="CP000573">
    <property type="protein sequence ID" value="ABN94863.1"/>
    <property type="molecule type" value="Genomic_DNA"/>
</dbReference>